<organism evidence="1">
    <name type="scientific">Phytophthora infestans</name>
    <name type="common">Potato late blight agent</name>
    <name type="synonym">Botrytis infestans</name>
    <dbReference type="NCBI Taxonomy" id="4787"/>
    <lineage>
        <taxon>Eukaryota</taxon>
        <taxon>Sar</taxon>
        <taxon>Stramenopiles</taxon>
        <taxon>Oomycota</taxon>
        <taxon>Peronosporomycetes</taxon>
        <taxon>Peronosporales</taxon>
        <taxon>Peronosporaceae</taxon>
        <taxon>Phytophthora</taxon>
    </lineage>
</organism>
<dbReference type="AlphaFoldDB" id="Q572G8"/>
<name>Q572G8_PHYIN</name>
<evidence type="ECO:0000313" key="1">
    <source>
        <dbReference type="EMBL" id="CAI72307.1"/>
    </source>
</evidence>
<sequence length="148" mass="16193">MFILLLEPSLADLVLVVECAQQHSGVLSAGQTLQRAAPVQRQQRQGFRPQDGFSSRQRLHNCSKLGQRSDPFRHVERCGAPASSGFSSASRLGFGGASGAPTLVSSLVVQHTQRGISHEHTALRPSIFCRVVTFCRSSVNIKQYYTQL</sequence>
<protein>
    <submittedName>
        <fullName evidence="1">Uncharacterized protein</fullName>
    </submittedName>
</protein>
<dbReference type="EMBL" id="AJ893357">
    <property type="protein sequence ID" value="CAI72307.1"/>
    <property type="molecule type" value="Genomic_DNA"/>
</dbReference>
<accession>Q572G8</accession>
<gene>
    <name evidence="1" type="ORF">PI49.0150c</name>
</gene>
<reference evidence="1" key="1">
    <citation type="journal article" date="2005" name="Proc. Natl. Acad. Sci. U.S.A.">
        <title>An ancestral oomycete locus contains late blight avirulence gene Avr3a, encoding a protein that is recognized in the host cytoplasm.</title>
        <authorList>
            <person name="Armstrong M.R."/>
            <person name="Whisson S.C."/>
            <person name="Pritchard L."/>
            <person name="Bos J.I.B."/>
            <person name="Venter E."/>
            <person name="Avrova A.O."/>
            <person name="Rehmany A.P."/>
            <person name="Bohme U."/>
            <person name="Brooks K."/>
            <person name="Cherevach I."/>
            <person name="Hamlin N."/>
            <person name="White B."/>
            <person name="Fraser A."/>
            <person name="Lord A."/>
            <person name="Quail M.A."/>
            <person name="Churcher C."/>
            <person name="Hall N."/>
            <person name="Berriman M."/>
            <person name="Kamoun S."/>
            <person name="Beyon J.L."/>
            <person name="Birch P.R.J."/>
        </authorList>
    </citation>
    <scope>NUCLEOTIDE SEQUENCE</scope>
</reference>
<proteinExistence type="predicted"/>